<dbReference type="AlphaFoldDB" id="A0A7X3S6D7"/>
<dbReference type="Proteomes" id="UP000433101">
    <property type="component" value="Unassembled WGS sequence"/>
</dbReference>
<gene>
    <name evidence="2" type="ORF">GR183_03055</name>
</gene>
<comment type="caution">
    <text evidence="2">The sequence shown here is derived from an EMBL/GenBank/DDBJ whole genome shotgun (WGS) entry which is preliminary data.</text>
</comment>
<evidence type="ECO:0000259" key="1">
    <source>
        <dbReference type="Pfam" id="PF12728"/>
    </source>
</evidence>
<dbReference type="GO" id="GO:0003677">
    <property type="term" value="F:DNA binding"/>
    <property type="evidence" value="ECO:0007669"/>
    <property type="project" value="InterPro"/>
</dbReference>
<accession>A0A7X3S6D7</accession>
<organism evidence="2 3">
    <name type="scientific">Stappia sediminis</name>
    <dbReference type="NCBI Taxonomy" id="2692190"/>
    <lineage>
        <taxon>Bacteria</taxon>
        <taxon>Pseudomonadati</taxon>
        <taxon>Pseudomonadota</taxon>
        <taxon>Alphaproteobacteria</taxon>
        <taxon>Hyphomicrobiales</taxon>
        <taxon>Stappiaceae</taxon>
        <taxon>Stappia</taxon>
    </lineage>
</organism>
<evidence type="ECO:0000313" key="3">
    <source>
        <dbReference type="Proteomes" id="UP000433101"/>
    </source>
</evidence>
<name>A0A7X3S6D7_9HYPH</name>
<dbReference type="Pfam" id="PF12728">
    <property type="entry name" value="HTH_17"/>
    <property type="match status" value="1"/>
</dbReference>
<dbReference type="EMBL" id="WUMV01000001">
    <property type="protein sequence ID" value="MXN63871.1"/>
    <property type="molecule type" value="Genomic_DNA"/>
</dbReference>
<reference evidence="2 3" key="1">
    <citation type="submission" date="2019-12" db="EMBL/GenBank/DDBJ databases">
        <authorList>
            <person name="Li M."/>
        </authorList>
    </citation>
    <scope>NUCLEOTIDE SEQUENCE [LARGE SCALE GENOMIC DNA]</scope>
    <source>
        <strain evidence="2 3">GBMRC 2046</strain>
    </source>
</reference>
<dbReference type="InterPro" id="IPR010093">
    <property type="entry name" value="SinI_DNA-bd"/>
</dbReference>
<proteinExistence type="predicted"/>
<keyword evidence="3" id="KW-1185">Reference proteome</keyword>
<dbReference type="RefSeq" id="WP_160774091.1">
    <property type="nucleotide sequence ID" value="NZ_WUMV01000001.1"/>
</dbReference>
<dbReference type="InterPro" id="IPR009061">
    <property type="entry name" value="DNA-bd_dom_put_sf"/>
</dbReference>
<sequence length="92" mass="10421">MAKAFFPKIPPNDKPPAADAPVYLTVRETADYLRVSKSFLDKARVAGNGPPFVRFGNRVLYRRDDVDAWATGRRFSSTSEYEIEDAADKPRR</sequence>
<dbReference type="SUPFAM" id="SSF46955">
    <property type="entry name" value="Putative DNA-binding domain"/>
    <property type="match status" value="1"/>
</dbReference>
<dbReference type="NCBIfam" id="TIGR01764">
    <property type="entry name" value="excise"/>
    <property type="match status" value="1"/>
</dbReference>
<evidence type="ECO:0000313" key="2">
    <source>
        <dbReference type="EMBL" id="MXN63871.1"/>
    </source>
</evidence>
<protein>
    <submittedName>
        <fullName evidence="2">Helix-turn-helix domain-containing protein</fullName>
    </submittedName>
</protein>
<dbReference type="InterPro" id="IPR041657">
    <property type="entry name" value="HTH_17"/>
</dbReference>
<feature type="domain" description="Helix-turn-helix" evidence="1">
    <location>
        <begin position="23"/>
        <end position="73"/>
    </location>
</feature>